<name>A0AAE0W540_9BIVA</name>
<dbReference type="EMBL" id="JAEAOA010000596">
    <property type="protein sequence ID" value="KAK3600782.1"/>
    <property type="molecule type" value="Genomic_DNA"/>
</dbReference>
<protein>
    <submittedName>
        <fullName evidence="1">Uncharacterized protein</fullName>
    </submittedName>
</protein>
<gene>
    <name evidence="1" type="ORF">CHS0354_009213</name>
</gene>
<dbReference type="AlphaFoldDB" id="A0AAE0W540"/>
<reference evidence="1" key="3">
    <citation type="submission" date="2023-05" db="EMBL/GenBank/DDBJ databases">
        <authorList>
            <person name="Smith C.H."/>
        </authorList>
    </citation>
    <scope>NUCLEOTIDE SEQUENCE</scope>
    <source>
        <strain evidence="1">CHS0354</strain>
        <tissue evidence="1">Mantle</tissue>
    </source>
</reference>
<evidence type="ECO:0000313" key="1">
    <source>
        <dbReference type="EMBL" id="KAK3600782.1"/>
    </source>
</evidence>
<keyword evidence="2" id="KW-1185">Reference proteome</keyword>
<reference evidence="1" key="1">
    <citation type="journal article" date="2021" name="Genome Biol. Evol.">
        <title>A High-Quality Reference Genome for a Parasitic Bivalve with Doubly Uniparental Inheritance (Bivalvia: Unionida).</title>
        <authorList>
            <person name="Smith C.H."/>
        </authorList>
    </citation>
    <scope>NUCLEOTIDE SEQUENCE</scope>
    <source>
        <strain evidence="1">CHS0354</strain>
    </source>
</reference>
<dbReference type="Proteomes" id="UP001195483">
    <property type="component" value="Unassembled WGS sequence"/>
</dbReference>
<organism evidence="1 2">
    <name type="scientific">Potamilus streckersoni</name>
    <dbReference type="NCBI Taxonomy" id="2493646"/>
    <lineage>
        <taxon>Eukaryota</taxon>
        <taxon>Metazoa</taxon>
        <taxon>Spiralia</taxon>
        <taxon>Lophotrochozoa</taxon>
        <taxon>Mollusca</taxon>
        <taxon>Bivalvia</taxon>
        <taxon>Autobranchia</taxon>
        <taxon>Heteroconchia</taxon>
        <taxon>Palaeoheterodonta</taxon>
        <taxon>Unionida</taxon>
        <taxon>Unionoidea</taxon>
        <taxon>Unionidae</taxon>
        <taxon>Ambleminae</taxon>
        <taxon>Lampsilini</taxon>
        <taxon>Potamilus</taxon>
    </lineage>
</organism>
<sequence length="56" mass="6158">MRKSRSILKSAVCINHCPGHQRFWSVETRGAKGLGAPKPFWTIIVIPGAITLSALR</sequence>
<evidence type="ECO:0000313" key="2">
    <source>
        <dbReference type="Proteomes" id="UP001195483"/>
    </source>
</evidence>
<feature type="non-terminal residue" evidence="1">
    <location>
        <position position="56"/>
    </location>
</feature>
<comment type="caution">
    <text evidence="1">The sequence shown here is derived from an EMBL/GenBank/DDBJ whole genome shotgun (WGS) entry which is preliminary data.</text>
</comment>
<proteinExistence type="predicted"/>
<accession>A0AAE0W540</accession>
<reference evidence="1" key="2">
    <citation type="journal article" date="2021" name="Genome Biol. Evol.">
        <title>Developing a high-quality reference genome for a parasitic bivalve with doubly uniparental inheritance (Bivalvia: Unionida).</title>
        <authorList>
            <person name="Smith C.H."/>
        </authorList>
    </citation>
    <scope>NUCLEOTIDE SEQUENCE</scope>
    <source>
        <strain evidence="1">CHS0354</strain>
        <tissue evidence="1">Mantle</tissue>
    </source>
</reference>